<comment type="caution">
    <text evidence="2">The sequence shown here is derived from an EMBL/GenBank/DDBJ whole genome shotgun (WGS) entry which is preliminary data.</text>
</comment>
<dbReference type="EMBL" id="RCYZ01000002">
    <property type="protein sequence ID" value="TPG67416.1"/>
    <property type="molecule type" value="Genomic_DNA"/>
</dbReference>
<evidence type="ECO:0000313" key="3">
    <source>
        <dbReference type="Proteomes" id="UP000317646"/>
    </source>
</evidence>
<feature type="compositionally biased region" description="Polar residues" evidence="1">
    <location>
        <begin position="1"/>
        <end position="14"/>
    </location>
</feature>
<dbReference type="AlphaFoldDB" id="A0A502H225"/>
<evidence type="ECO:0000313" key="2">
    <source>
        <dbReference type="EMBL" id="TPG67416.1"/>
    </source>
</evidence>
<dbReference type="RefSeq" id="WP_140465719.1">
    <property type="nucleotide sequence ID" value="NZ_RCYZ01000002.1"/>
</dbReference>
<evidence type="ECO:0000256" key="1">
    <source>
        <dbReference type="SAM" id="MobiDB-lite"/>
    </source>
</evidence>
<keyword evidence="3" id="KW-1185">Reference proteome</keyword>
<feature type="region of interest" description="Disordered" evidence="1">
    <location>
        <begin position="36"/>
        <end position="89"/>
    </location>
</feature>
<reference evidence="2 3" key="1">
    <citation type="journal article" date="2019" name="Environ. Microbiol.">
        <title>Species interactions and distinct microbial communities in high Arctic permafrost affected cryosols are associated with the CH4 and CO2 gas fluxes.</title>
        <authorList>
            <person name="Altshuler I."/>
            <person name="Hamel J."/>
            <person name="Turney S."/>
            <person name="Magnuson E."/>
            <person name="Levesque R."/>
            <person name="Greer C."/>
            <person name="Whyte L.G."/>
        </authorList>
    </citation>
    <scope>NUCLEOTIDE SEQUENCE [LARGE SCALE GENOMIC DNA]</scope>
    <source>
        <strain evidence="2 3">S9.2P</strain>
    </source>
</reference>
<dbReference type="Proteomes" id="UP000317646">
    <property type="component" value="Unassembled WGS sequence"/>
</dbReference>
<proteinExistence type="predicted"/>
<gene>
    <name evidence="2" type="ORF">EAH73_06750</name>
</gene>
<sequence>MSTSSKKPTDNENTPPVPVEGDPLFTLHFAQAEAALKEKNGGLGPTSNQYVSNDEEENIDEALTPRDSQGFVRGEEDPDRTGSNAGGHS</sequence>
<protein>
    <submittedName>
        <fullName evidence="2">Uncharacterized protein</fullName>
    </submittedName>
</protein>
<organism evidence="2 3">
    <name type="scientific">Hymenobacter nivis</name>
    <dbReference type="NCBI Taxonomy" id="1850093"/>
    <lineage>
        <taxon>Bacteria</taxon>
        <taxon>Pseudomonadati</taxon>
        <taxon>Bacteroidota</taxon>
        <taxon>Cytophagia</taxon>
        <taxon>Cytophagales</taxon>
        <taxon>Hymenobacteraceae</taxon>
        <taxon>Hymenobacter</taxon>
    </lineage>
</organism>
<feature type="region of interest" description="Disordered" evidence="1">
    <location>
        <begin position="1"/>
        <end position="24"/>
    </location>
</feature>
<name>A0A502H225_9BACT</name>
<accession>A0A502H225</accession>
<dbReference type="OrthoDB" id="885184at2"/>